<organism evidence="1 2">
    <name type="scientific">Paenibacillus spongiae</name>
    <dbReference type="NCBI Taxonomy" id="2909671"/>
    <lineage>
        <taxon>Bacteria</taxon>
        <taxon>Bacillati</taxon>
        <taxon>Bacillota</taxon>
        <taxon>Bacilli</taxon>
        <taxon>Bacillales</taxon>
        <taxon>Paenibacillaceae</taxon>
        <taxon>Paenibacillus</taxon>
    </lineage>
</organism>
<sequence length="231" mass="24403">MEKMEQASSISNLGILDLTGKKPEDLEGITLIESVGILIAPASLSGTLMKITQRNIGMTISLPETAGKIKMFNGQLTLSGDVFANHTGAPEDILVLVGQVVITSPIPKVGFSEVVVAGQMIAPKSDEAMIASAVTQLSGQIVYYSSGSPRIFIGDETFSKGFFDLIDDKMAMVLIGDHEIADDVDAATLKQKVSEIVLIGELSVPKALVPVTQFLAVALLGSIEARDEQDA</sequence>
<evidence type="ECO:0000313" key="1">
    <source>
        <dbReference type="EMBL" id="UVI29495.1"/>
    </source>
</evidence>
<proteinExistence type="predicted"/>
<gene>
    <name evidence="1" type="ORF">L1F29_29430</name>
</gene>
<evidence type="ECO:0000313" key="2">
    <source>
        <dbReference type="Proteomes" id="UP001057877"/>
    </source>
</evidence>
<keyword evidence="2" id="KW-1185">Reference proteome</keyword>
<name>A0ABY5S7D5_9BACL</name>
<dbReference type="RefSeq" id="WP_258385584.1">
    <property type="nucleotide sequence ID" value="NZ_CP091430.1"/>
</dbReference>
<reference evidence="1" key="1">
    <citation type="submission" date="2022-01" db="EMBL/GenBank/DDBJ databases">
        <title>Paenibacillus spongiae sp. nov., isolated from marine sponge.</title>
        <authorList>
            <person name="Li Z."/>
            <person name="Zhang M."/>
        </authorList>
    </citation>
    <scope>NUCLEOTIDE SEQUENCE</scope>
    <source>
        <strain evidence="1">PHS-Z3</strain>
    </source>
</reference>
<dbReference type="EMBL" id="CP091430">
    <property type="protein sequence ID" value="UVI29495.1"/>
    <property type="molecule type" value="Genomic_DNA"/>
</dbReference>
<accession>A0ABY5S7D5</accession>
<dbReference type="Proteomes" id="UP001057877">
    <property type="component" value="Chromosome"/>
</dbReference>
<protein>
    <submittedName>
        <fullName evidence="1">Uncharacterized protein</fullName>
    </submittedName>
</protein>